<sequence length="135" mass="15855">MEVAEKVSIALFDGFTFMQDVPDGCLDEYAKTDFFNRRAFARWLEQHGKEFLYDGTEKISPYPYYIYYKGKDNQFVFRVAIVPVDLSRPWLIHWTGGREKIWYLNQTDEYNQVKPCVEPQVVSYGLGGDTCVVRK</sequence>
<dbReference type="RefSeq" id="WP_093728913.1">
    <property type="nucleotide sequence ID" value="NZ_FMYW01000001.1"/>
</dbReference>
<evidence type="ECO:0000313" key="2">
    <source>
        <dbReference type="Proteomes" id="UP000198943"/>
    </source>
</evidence>
<name>A0A1G6HQ33_9FIRM</name>
<protein>
    <submittedName>
        <fullName evidence="1">Uncharacterized protein</fullName>
    </submittedName>
</protein>
<reference evidence="2" key="1">
    <citation type="submission" date="2016-10" db="EMBL/GenBank/DDBJ databases">
        <authorList>
            <person name="Varghese N."/>
            <person name="Submissions S."/>
        </authorList>
    </citation>
    <scope>NUCLEOTIDE SEQUENCE [LARGE SCALE GENOMIC DNA]</scope>
    <source>
        <strain evidence="2">DSM 11005</strain>
    </source>
</reference>
<accession>A0A1G6HQ33</accession>
<dbReference type="EMBL" id="FMYW01000001">
    <property type="protein sequence ID" value="SDB95965.1"/>
    <property type="molecule type" value="Genomic_DNA"/>
</dbReference>
<gene>
    <name evidence="1" type="ORF">SAMN04487864_101132</name>
</gene>
<proteinExistence type="predicted"/>
<evidence type="ECO:0000313" key="1">
    <source>
        <dbReference type="EMBL" id="SDB95965.1"/>
    </source>
</evidence>
<keyword evidence="2" id="KW-1185">Reference proteome</keyword>
<dbReference type="Proteomes" id="UP000198943">
    <property type="component" value="Unassembled WGS sequence"/>
</dbReference>
<organism evidence="1 2">
    <name type="scientific">Succiniclasticum ruminis</name>
    <dbReference type="NCBI Taxonomy" id="40841"/>
    <lineage>
        <taxon>Bacteria</taxon>
        <taxon>Bacillati</taxon>
        <taxon>Bacillota</taxon>
        <taxon>Negativicutes</taxon>
        <taxon>Acidaminococcales</taxon>
        <taxon>Acidaminococcaceae</taxon>
        <taxon>Succiniclasticum</taxon>
    </lineage>
</organism>
<dbReference type="AlphaFoldDB" id="A0A1G6HQ33"/>